<reference evidence="1 2" key="1">
    <citation type="submission" date="2019-12" db="EMBL/GenBank/DDBJ databases">
        <title>Comparative genomics gives insights into the taxonomy of the Azoarcus-Aromatoleum group and reveals separate origins of nif in the plant-associated Azoarcus and non-plant-associated Aromatoleum sub-groups.</title>
        <authorList>
            <person name="Lafos M."/>
            <person name="Maluk M."/>
            <person name="Batista M."/>
            <person name="Junghare M."/>
            <person name="Carmona M."/>
            <person name="Faoro H."/>
            <person name="Cruz L.M."/>
            <person name="Battistoni F."/>
            <person name="De Souza E."/>
            <person name="Pedrosa F."/>
            <person name="Chen W.-M."/>
            <person name="Poole P.S."/>
            <person name="Dixon R.A."/>
            <person name="James E.K."/>
        </authorList>
    </citation>
    <scope>NUCLEOTIDE SEQUENCE [LARGE SCALE GENOMIC DNA]</scope>
    <source>
        <strain evidence="1 2">PbN1</strain>
    </source>
</reference>
<dbReference type="InterPro" id="IPR053860">
    <property type="entry name" value="DUF6932"/>
</dbReference>
<sequence length="82" mass="9803">MKDDAVWRDFVRATPEIFDPRATKRRYLCDAYLVDLDRRSEMLVEDTKYWFGLFSHQRETSLWKGMLQVPLCADDDRASELL</sequence>
<dbReference type="Proteomes" id="UP000633943">
    <property type="component" value="Unassembled WGS sequence"/>
</dbReference>
<proteinExistence type="predicted"/>
<name>A0ABX1NYI8_9RHOO</name>
<comment type="caution">
    <text evidence="1">The sequence shown here is derived from an EMBL/GenBank/DDBJ whole genome shotgun (WGS) entry which is preliminary data.</text>
</comment>
<evidence type="ECO:0000313" key="1">
    <source>
        <dbReference type="EMBL" id="NMG16636.1"/>
    </source>
</evidence>
<evidence type="ECO:0000313" key="2">
    <source>
        <dbReference type="Proteomes" id="UP000633943"/>
    </source>
</evidence>
<protein>
    <submittedName>
        <fullName evidence="1">Uncharacterized protein</fullName>
    </submittedName>
</protein>
<accession>A0ABX1NYI8</accession>
<keyword evidence="2" id="KW-1185">Reference proteome</keyword>
<gene>
    <name evidence="1" type="ORF">GPA24_13995</name>
</gene>
<organism evidence="1 2">
    <name type="scientific">Aromatoleum bremense</name>
    <dbReference type="NCBI Taxonomy" id="76115"/>
    <lineage>
        <taxon>Bacteria</taxon>
        <taxon>Pseudomonadati</taxon>
        <taxon>Pseudomonadota</taxon>
        <taxon>Betaproteobacteria</taxon>
        <taxon>Rhodocyclales</taxon>
        <taxon>Rhodocyclaceae</taxon>
        <taxon>Aromatoleum</taxon>
    </lineage>
</organism>
<dbReference type="Pfam" id="PF22014">
    <property type="entry name" value="DUF6932"/>
    <property type="match status" value="1"/>
</dbReference>
<dbReference type="EMBL" id="WTVP01000042">
    <property type="protein sequence ID" value="NMG16636.1"/>
    <property type="molecule type" value="Genomic_DNA"/>
</dbReference>
<dbReference type="RefSeq" id="WP_169203207.1">
    <property type="nucleotide sequence ID" value="NZ_CP059467.1"/>
</dbReference>